<feature type="region of interest" description="Disordered" evidence="2">
    <location>
        <begin position="672"/>
        <end position="703"/>
    </location>
</feature>
<dbReference type="PANTHER" id="PTHR11102">
    <property type="entry name" value="SEL-1-LIKE PROTEIN"/>
    <property type="match status" value="1"/>
</dbReference>
<dbReference type="EMBL" id="HBET01016076">
    <property type="protein sequence ID" value="CAD8566459.1"/>
    <property type="molecule type" value="Transcribed_RNA"/>
</dbReference>
<name>A0A7S0PD02_CAFRO</name>
<dbReference type="PANTHER" id="PTHR11102:SF147">
    <property type="entry name" value="SEL1L ADAPTOR SUBUNIT OF ERAD E3 UBIQUITIN LIGASE"/>
    <property type="match status" value="1"/>
</dbReference>
<dbReference type="GO" id="GO:0036503">
    <property type="term" value="P:ERAD pathway"/>
    <property type="evidence" value="ECO:0007669"/>
    <property type="project" value="TreeGrafter"/>
</dbReference>
<protein>
    <submittedName>
        <fullName evidence="4">Uncharacterized protein</fullName>
    </submittedName>
</protein>
<evidence type="ECO:0000256" key="3">
    <source>
        <dbReference type="SAM" id="SignalP"/>
    </source>
</evidence>
<dbReference type="Gene3D" id="1.25.40.10">
    <property type="entry name" value="Tetratricopeptide repeat domain"/>
    <property type="match status" value="3"/>
</dbReference>
<dbReference type="AlphaFoldDB" id="A0A7S0PD02"/>
<keyword evidence="3" id="KW-0732">Signal</keyword>
<feature type="region of interest" description="Disordered" evidence="2">
    <location>
        <begin position="938"/>
        <end position="1003"/>
    </location>
</feature>
<sequence>MSSNAGQRGGRASLPRVALAAACFAAGAWAASTAAREGAAAPPSGQELREALDSLWRTRSPQDDDVPAAAARRARDHVLQATESRDHLVSGAALVSLAEAHETSLNPLGVPQNLTRSLELYELAASKGNPAAQFALAALHLTGLFGAPKDVPRAITLLYFAAAGGLQEAQVALGWMHGTGRHVPKRCSSAVAYLLPAVTQIGAQTWGWSQATRPSAFGLSEESLADPGAEARQRAMRYEFVQHKAAQGEVEAKQALAFVHFSGALGKRRDIRMARDLLEELVATADRPQDYSRLGHLLAEGYFATDDAQTQTAGGRGHSRPELAAAVRAVVGQPPADAGEAEDTDPVQDQDSQTAELLLETAAGSGSSSAAAWLAMLLLRRAGVLNAPDPRSLLWAADRPSHSHQAATLSMRALRVDGAFPESPLPALGGPAHDPEQGGGGNGPAAPHTSSLNGGGSNGDAGDGGQDPVERALGLLKSSSGGGDGGTKEAHFAMGVLLMRGIEARESGAAVLKRNFKRAAKHFMLAAREGHIPAILALAKMRVHGVGLDRSCDMASHLLMEASHIGAGQDELVVAAARFAGGDALGAAAAWARGAAMGFDSAAWNLGMLIDGASLADRQALSALNHSSLGWSAFLSEPSVHTAMELADSAFRGFSRALAAWIGPSRSLFSPSGPGLAAGPHSDAAAGAPRRPDEQLAASQARKPASVFGSTEWARARLAAVLDRPAQADVSVEGEASVSAQGDPSGEAGVGPQGVASEEAVPSQEVPAPTARAQATPLPVTVGLLVAANASLGPSPDLVVRAEAAAFSLFDHAVASGANTRAGIMLGEYTLAGRAGTTGSTEAAAAYFRSAAARGSARALWTLGMLHETGQGLPLDWHLAKRFYDDAQSSDAQSAGPAYFGRGRMWLKLAILRNLPATWHEGAVWLLEPVLGPFSRRGPAEAAEGGGAATDPANSPPATGSQAQSPAPGAAPAGGATAAETAADEPAAGTDEAPGKARTPKETMLSLKQRMQRRAAKRAHSTRSVVAVVAAAADAVEQTLEEDPELLLLGAAVAMFAAVYVVRAICARRPDQQAA</sequence>
<feature type="signal peptide" evidence="3">
    <location>
        <begin position="1"/>
        <end position="30"/>
    </location>
</feature>
<accession>A0A7S0PD02</accession>
<dbReference type="SMART" id="SM00671">
    <property type="entry name" value="SEL1"/>
    <property type="match status" value="8"/>
</dbReference>
<dbReference type="InterPro" id="IPR006597">
    <property type="entry name" value="Sel1-like"/>
</dbReference>
<proteinExistence type="inferred from homology"/>
<gene>
    <name evidence="4" type="ORF">CROE0942_LOCUS10838</name>
</gene>
<comment type="similarity">
    <text evidence="1">Belongs to the sel-1 family.</text>
</comment>
<feature type="region of interest" description="Disordered" evidence="2">
    <location>
        <begin position="420"/>
        <end position="469"/>
    </location>
</feature>
<evidence type="ECO:0000256" key="2">
    <source>
        <dbReference type="SAM" id="MobiDB-lite"/>
    </source>
</evidence>
<reference evidence="4" key="1">
    <citation type="submission" date="2021-01" db="EMBL/GenBank/DDBJ databases">
        <authorList>
            <person name="Corre E."/>
            <person name="Pelletier E."/>
            <person name="Niang G."/>
            <person name="Scheremetjew M."/>
            <person name="Finn R."/>
            <person name="Kale V."/>
            <person name="Holt S."/>
            <person name="Cochrane G."/>
            <person name="Meng A."/>
            <person name="Brown T."/>
            <person name="Cohen L."/>
        </authorList>
    </citation>
    <scope>NUCLEOTIDE SEQUENCE</scope>
    <source>
        <strain evidence="4">E4-10</strain>
    </source>
</reference>
<feature type="compositionally biased region" description="Gly residues" evidence="2">
    <location>
        <begin position="453"/>
        <end position="465"/>
    </location>
</feature>
<feature type="chain" id="PRO_5030773564" evidence="3">
    <location>
        <begin position="31"/>
        <end position="1075"/>
    </location>
</feature>
<evidence type="ECO:0000313" key="4">
    <source>
        <dbReference type="EMBL" id="CAD8566459.1"/>
    </source>
</evidence>
<dbReference type="SUPFAM" id="SSF81901">
    <property type="entry name" value="HCP-like"/>
    <property type="match status" value="3"/>
</dbReference>
<feature type="region of interest" description="Disordered" evidence="2">
    <location>
        <begin position="732"/>
        <end position="768"/>
    </location>
</feature>
<dbReference type="InterPro" id="IPR011990">
    <property type="entry name" value="TPR-like_helical_dom_sf"/>
</dbReference>
<evidence type="ECO:0000256" key="1">
    <source>
        <dbReference type="ARBA" id="ARBA00038101"/>
    </source>
</evidence>
<feature type="compositionally biased region" description="Polar residues" evidence="2">
    <location>
        <begin position="952"/>
        <end position="965"/>
    </location>
</feature>
<dbReference type="Pfam" id="PF08238">
    <property type="entry name" value="Sel1"/>
    <property type="match status" value="7"/>
</dbReference>
<dbReference type="GO" id="GO:0005789">
    <property type="term" value="C:endoplasmic reticulum membrane"/>
    <property type="evidence" value="ECO:0007669"/>
    <property type="project" value="TreeGrafter"/>
</dbReference>
<feature type="compositionally biased region" description="Low complexity" evidence="2">
    <location>
        <begin position="675"/>
        <end position="688"/>
    </location>
</feature>
<dbReference type="InterPro" id="IPR050767">
    <property type="entry name" value="Sel1_AlgK"/>
</dbReference>
<organism evidence="4">
    <name type="scientific">Cafeteria roenbergensis</name>
    <name type="common">Marine flagellate</name>
    <dbReference type="NCBI Taxonomy" id="33653"/>
    <lineage>
        <taxon>Eukaryota</taxon>
        <taxon>Sar</taxon>
        <taxon>Stramenopiles</taxon>
        <taxon>Bigyra</taxon>
        <taxon>Opalozoa</taxon>
        <taxon>Bicosoecida</taxon>
        <taxon>Cafeteriaceae</taxon>
        <taxon>Cafeteria</taxon>
    </lineage>
</organism>
<feature type="compositionally biased region" description="Low complexity" evidence="2">
    <location>
        <begin position="966"/>
        <end position="992"/>
    </location>
</feature>